<evidence type="ECO:0000256" key="1">
    <source>
        <dbReference type="SAM" id="Coils"/>
    </source>
</evidence>
<accession>A0A1R2BC05</accession>
<protein>
    <submittedName>
        <fullName evidence="2">Uncharacterized protein</fullName>
    </submittedName>
</protein>
<keyword evidence="3" id="KW-1185">Reference proteome</keyword>
<evidence type="ECO:0000313" key="2">
    <source>
        <dbReference type="EMBL" id="OMJ74140.1"/>
    </source>
</evidence>
<dbReference type="EMBL" id="MPUH01000771">
    <property type="protein sequence ID" value="OMJ74140.1"/>
    <property type="molecule type" value="Genomic_DNA"/>
</dbReference>
<name>A0A1R2BC05_9CILI</name>
<keyword evidence="1" id="KW-0175">Coiled coil</keyword>
<reference evidence="2 3" key="1">
    <citation type="submission" date="2016-11" db="EMBL/GenBank/DDBJ databases">
        <title>The macronuclear genome of Stentor coeruleus: a giant cell with tiny introns.</title>
        <authorList>
            <person name="Slabodnick M."/>
            <person name="Ruby J.G."/>
            <person name="Reiff S.B."/>
            <person name="Swart E.C."/>
            <person name="Gosai S."/>
            <person name="Prabakaran S."/>
            <person name="Witkowska E."/>
            <person name="Larue G.E."/>
            <person name="Fisher S."/>
            <person name="Freeman R.M."/>
            <person name="Gunawardena J."/>
            <person name="Chu W."/>
            <person name="Stover N.A."/>
            <person name="Gregory B.D."/>
            <person name="Nowacki M."/>
            <person name="Derisi J."/>
            <person name="Roy S.W."/>
            <person name="Marshall W.F."/>
            <person name="Sood P."/>
        </authorList>
    </citation>
    <scope>NUCLEOTIDE SEQUENCE [LARGE SCALE GENOMIC DNA]</scope>
    <source>
        <strain evidence="2">WM001</strain>
    </source>
</reference>
<dbReference type="Proteomes" id="UP000187209">
    <property type="component" value="Unassembled WGS sequence"/>
</dbReference>
<proteinExistence type="predicted"/>
<comment type="caution">
    <text evidence="2">The sequence shown here is derived from an EMBL/GenBank/DDBJ whole genome shotgun (WGS) entry which is preliminary data.</text>
</comment>
<evidence type="ECO:0000313" key="3">
    <source>
        <dbReference type="Proteomes" id="UP000187209"/>
    </source>
</evidence>
<dbReference type="AlphaFoldDB" id="A0A1R2BC05"/>
<organism evidence="2 3">
    <name type="scientific">Stentor coeruleus</name>
    <dbReference type="NCBI Taxonomy" id="5963"/>
    <lineage>
        <taxon>Eukaryota</taxon>
        <taxon>Sar</taxon>
        <taxon>Alveolata</taxon>
        <taxon>Ciliophora</taxon>
        <taxon>Postciliodesmatophora</taxon>
        <taxon>Heterotrichea</taxon>
        <taxon>Heterotrichida</taxon>
        <taxon>Stentoridae</taxon>
        <taxon>Stentor</taxon>
    </lineage>
</organism>
<dbReference type="SMR" id="A0A1R2BC05"/>
<gene>
    <name evidence="2" type="ORF">SteCoe_26993</name>
</gene>
<sequence>MRKRDLERSVGSVSTLSSRRYIPKITDPCEESLDGDSLFNCTLNSRKVQTVRRSDSDHVLASIIEEKVSNLKSKFGELTGLREKLIGSSVELKSPSKYLGNNRPRLKSYERSKQVKNRAFLDSTIFPTEESRLQTIECHERDSDTEASKFFCNPNFEKFLFDSEPKSTALDSISSECKTLKSEIESLTKKLSSTEKQLKDSERVRAYQESMLHVKDREIKEAEEKYKMVIEMNNTLKLHINRLERNIKNVDSRKAVNTNAIRNLSYIILSKESSPVKETSIKTFESNTSNSIMLKYLEVLNELHTSDQFALTIYEKLRYNQGKEALKMLVDIQETIHTRLQRTRKSVDELENMVYECKSPVLPSRVETESTVPIVKKSEDNDFMCFMKCQAAMVEELLMVN</sequence>
<feature type="coiled-coil region" evidence="1">
    <location>
        <begin position="170"/>
        <end position="204"/>
    </location>
</feature>